<sequence length="116" mass="12747">METIKDEATLKAGHVEKAITDLDELVQAVLVALPPLKPWQRQLLLHLREIDRLTQVLRMTLSMARAPSEVSEAAHKLRVELRAAQRYVGTGRADSGTKAAILLACELGLRIDSALA</sequence>
<dbReference type="RefSeq" id="WP_394483416.1">
    <property type="nucleotide sequence ID" value="NZ_JBIGHV010000010.1"/>
</dbReference>
<evidence type="ECO:0000313" key="2">
    <source>
        <dbReference type="Proteomes" id="UP001606210"/>
    </source>
</evidence>
<name>A0ABW7FB99_9BURK</name>
<comment type="caution">
    <text evidence="1">The sequence shown here is derived from an EMBL/GenBank/DDBJ whole genome shotgun (WGS) entry which is preliminary data.</text>
</comment>
<organism evidence="1 2">
    <name type="scientific">Pelomonas parva</name>
    <dbReference type="NCBI Taxonomy" id="3299032"/>
    <lineage>
        <taxon>Bacteria</taxon>
        <taxon>Pseudomonadati</taxon>
        <taxon>Pseudomonadota</taxon>
        <taxon>Betaproteobacteria</taxon>
        <taxon>Burkholderiales</taxon>
        <taxon>Sphaerotilaceae</taxon>
        <taxon>Roseateles</taxon>
    </lineage>
</organism>
<gene>
    <name evidence="1" type="ORF">ACG00Y_24260</name>
</gene>
<reference evidence="1 2" key="1">
    <citation type="submission" date="2024-08" db="EMBL/GenBank/DDBJ databases">
        <authorList>
            <person name="Lu H."/>
        </authorList>
    </citation>
    <scope>NUCLEOTIDE SEQUENCE [LARGE SCALE GENOMIC DNA]</scope>
    <source>
        <strain evidence="1 2">LYH14W</strain>
    </source>
</reference>
<dbReference type="Proteomes" id="UP001606210">
    <property type="component" value="Unassembled WGS sequence"/>
</dbReference>
<proteinExistence type="predicted"/>
<dbReference type="EMBL" id="JBIGHV010000010">
    <property type="protein sequence ID" value="MFG6433050.1"/>
    <property type="molecule type" value="Genomic_DNA"/>
</dbReference>
<evidence type="ECO:0000313" key="1">
    <source>
        <dbReference type="EMBL" id="MFG6433050.1"/>
    </source>
</evidence>
<accession>A0ABW7FB99</accession>
<protein>
    <submittedName>
        <fullName evidence="1">Uncharacterized protein</fullName>
    </submittedName>
</protein>
<keyword evidence="2" id="KW-1185">Reference proteome</keyword>